<keyword evidence="3" id="KW-1185">Reference proteome</keyword>
<protein>
    <submittedName>
        <fullName evidence="2">Uncharacterized protein</fullName>
    </submittedName>
</protein>
<evidence type="ECO:0000256" key="1">
    <source>
        <dbReference type="SAM" id="MobiDB-lite"/>
    </source>
</evidence>
<name>A0A642VBG3_9ASCO</name>
<dbReference type="GO" id="GO:0005741">
    <property type="term" value="C:mitochondrial outer membrane"/>
    <property type="evidence" value="ECO:0007669"/>
    <property type="project" value="TreeGrafter"/>
</dbReference>
<dbReference type="OrthoDB" id="5555533at2759"/>
<accession>A0A642VBG3</accession>
<dbReference type="EMBL" id="SWFS01000088">
    <property type="protein sequence ID" value="KAA8916706.1"/>
    <property type="molecule type" value="Genomic_DNA"/>
</dbReference>
<comment type="caution">
    <text evidence="2">The sequence shown here is derived from an EMBL/GenBank/DDBJ whole genome shotgun (WGS) entry which is preliminary data.</text>
</comment>
<reference evidence="2" key="1">
    <citation type="journal article" date="2019" name="G3 (Bethesda)">
        <title>Genome Assemblies of Two Rare Opportunistic Yeast Pathogens: Diutina rugosa (syn. Candida rugosa) and Trichomonascus ciferrii (syn. Candida ciferrii).</title>
        <authorList>
            <person name="Mixao V."/>
            <person name="Saus E."/>
            <person name="Hansen A.P."/>
            <person name="Lass-Florl C."/>
            <person name="Gabaldon T."/>
        </authorList>
    </citation>
    <scope>NUCLEOTIDE SEQUENCE</scope>
    <source>
        <strain evidence="2">CBS 4856</strain>
    </source>
</reference>
<dbReference type="VEuPathDB" id="FungiDB:TRICI_001164"/>
<dbReference type="GO" id="GO:0045040">
    <property type="term" value="P:protein insertion into mitochondrial outer membrane"/>
    <property type="evidence" value="ECO:0007669"/>
    <property type="project" value="InterPro"/>
</dbReference>
<gene>
    <name evidence="2" type="ORF">TRICI_001164</name>
</gene>
<organism evidence="2 3">
    <name type="scientific">Trichomonascus ciferrii</name>
    <dbReference type="NCBI Taxonomy" id="44093"/>
    <lineage>
        <taxon>Eukaryota</taxon>
        <taxon>Fungi</taxon>
        <taxon>Dikarya</taxon>
        <taxon>Ascomycota</taxon>
        <taxon>Saccharomycotina</taxon>
        <taxon>Dipodascomycetes</taxon>
        <taxon>Dipodascales</taxon>
        <taxon>Trichomonascaceae</taxon>
        <taxon>Trichomonascus</taxon>
        <taxon>Trichomonascus ciferrii complex</taxon>
    </lineage>
</organism>
<dbReference type="PANTHER" id="PTHR28230">
    <property type="entry name" value="CHROMOSOME 1, WHOLE GENOME SHOTGUN SEQUENCE"/>
    <property type="match status" value="1"/>
</dbReference>
<evidence type="ECO:0000313" key="2">
    <source>
        <dbReference type="EMBL" id="KAA8916706.1"/>
    </source>
</evidence>
<sequence>MEDGPENFIIHEEVELREMRMDAPSSDGDIEDNDSVSSDDSTYDEDDAQQQWEESVEQLQKLFTLIILPLTGKFFGRRFAYYSWMKYVEYENAL</sequence>
<dbReference type="Pfam" id="PF19117">
    <property type="entry name" value="Mim2"/>
    <property type="match status" value="1"/>
</dbReference>
<feature type="region of interest" description="Disordered" evidence="1">
    <location>
        <begin position="20"/>
        <end position="51"/>
    </location>
</feature>
<proteinExistence type="predicted"/>
<dbReference type="Proteomes" id="UP000761534">
    <property type="component" value="Unassembled WGS sequence"/>
</dbReference>
<dbReference type="PANTHER" id="PTHR28230:SF1">
    <property type="entry name" value="MITOCHONDRIAL IMPORT PROTEIN 2"/>
    <property type="match status" value="1"/>
</dbReference>
<dbReference type="GO" id="GO:0070096">
    <property type="term" value="P:mitochondrial outer membrane translocase complex assembly"/>
    <property type="evidence" value="ECO:0007669"/>
    <property type="project" value="InterPro"/>
</dbReference>
<evidence type="ECO:0000313" key="3">
    <source>
        <dbReference type="Proteomes" id="UP000761534"/>
    </source>
</evidence>
<dbReference type="AlphaFoldDB" id="A0A642VBG3"/>
<dbReference type="InterPro" id="IPR037652">
    <property type="entry name" value="Mim2"/>
</dbReference>